<dbReference type="EMBL" id="CP002059">
    <property type="protein sequence ID" value="ADI63698.1"/>
    <property type="molecule type" value="Genomic_DNA"/>
</dbReference>
<keyword evidence="2" id="KW-1185">Reference proteome</keyword>
<reference evidence="1 2" key="1">
    <citation type="journal article" date="2010" name="PLoS ONE">
        <title>Genome erosion in a nitrogen-fixing vertically transmitted endosymbiotic multicellular cyanobacterium.</title>
        <authorList>
            <person name="Ran L."/>
            <person name="Larsson J."/>
            <person name="Vigil-Stenman T."/>
            <person name="Nylander J.A."/>
            <person name="Ininbergs K."/>
            <person name="Zheng W.W."/>
            <person name="Lapidus A."/>
            <person name="Lowry S."/>
            <person name="Haselkorn R."/>
            <person name="Bergman B."/>
        </authorList>
    </citation>
    <scope>NUCLEOTIDE SEQUENCE [LARGE SCALE GENOMIC DNA]</scope>
    <source>
        <strain evidence="1 2">0708</strain>
    </source>
</reference>
<dbReference type="KEGG" id="naz:Aazo_1486"/>
<gene>
    <name evidence="1" type="ordered locus">Aazo_1486</name>
</gene>
<accession>D7E4E0</accession>
<proteinExistence type="predicted"/>
<sequence>MNYRLTTSFINTFDLDATLILLDYQLDKLKLEFVTYQRDL</sequence>
<protein>
    <submittedName>
        <fullName evidence="1">Uncharacterized protein</fullName>
    </submittedName>
</protein>
<dbReference type="Proteomes" id="UP000001511">
    <property type="component" value="Chromosome"/>
</dbReference>
<evidence type="ECO:0000313" key="1">
    <source>
        <dbReference type="EMBL" id="ADI63698.1"/>
    </source>
</evidence>
<dbReference type="HOGENOM" id="CLU_3293266_0_0_3"/>
<evidence type="ECO:0000313" key="2">
    <source>
        <dbReference type="Proteomes" id="UP000001511"/>
    </source>
</evidence>
<dbReference type="AlphaFoldDB" id="D7E4E0"/>
<organism evidence="1 2">
    <name type="scientific">Nostoc azollae (strain 0708)</name>
    <name type="common">Anabaena azollae (strain 0708)</name>
    <dbReference type="NCBI Taxonomy" id="551115"/>
    <lineage>
        <taxon>Bacteria</taxon>
        <taxon>Bacillati</taxon>
        <taxon>Cyanobacteriota</taxon>
        <taxon>Cyanophyceae</taxon>
        <taxon>Nostocales</taxon>
        <taxon>Nostocaceae</taxon>
        <taxon>Trichormus</taxon>
    </lineage>
</organism>
<name>D7E4E0_NOSA0</name>